<accession>A0AAW0CSM3</accession>
<dbReference type="AlphaFoldDB" id="A0AAW0CSM3"/>
<sequence length="195" mass="22469">MGDASKVVDSLKHVQAKLVNSSYISMSALSNTIQAIRCNPILSSTPFMTLFTTAYVYHLFGLPFYRWRFPCRTIEDLDGRIGRAEHMIDFNSSPERDFLGQDVEGFRDVLKEVKTKTTEIKNQNKPSPLKLFTWLKFRWHLLFDLDTCYEMLRVMEGEVKVKVYTTRAAAGFKHTNMEDVTGTKDGVVLDYHLRA</sequence>
<gene>
    <name evidence="1" type="ORF">VNI00_009152</name>
</gene>
<proteinExistence type="predicted"/>
<name>A0AAW0CSM3_9AGAR</name>
<evidence type="ECO:0000313" key="1">
    <source>
        <dbReference type="EMBL" id="KAK7041565.1"/>
    </source>
</evidence>
<keyword evidence="2" id="KW-1185">Reference proteome</keyword>
<comment type="caution">
    <text evidence="1">The sequence shown here is derived from an EMBL/GenBank/DDBJ whole genome shotgun (WGS) entry which is preliminary data.</text>
</comment>
<organism evidence="1 2">
    <name type="scientific">Paramarasmius palmivorus</name>
    <dbReference type="NCBI Taxonomy" id="297713"/>
    <lineage>
        <taxon>Eukaryota</taxon>
        <taxon>Fungi</taxon>
        <taxon>Dikarya</taxon>
        <taxon>Basidiomycota</taxon>
        <taxon>Agaricomycotina</taxon>
        <taxon>Agaricomycetes</taxon>
        <taxon>Agaricomycetidae</taxon>
        <taxon>Agaricales</taxon>
        <taxon>Marasmiineae</taxon>
        <taxon>Marasmiaceae</taxon>
        <taxon>Paramarasmius</taxon>
    </lineage>
</organism>
<dbReference type="EMBL" id="JAYKXP010000033">
    <property type="protein sequence ID" value="KAK7041565.1"/>
    <property type="molecule type" value="Genomic_DNA"/>
</dbReference>
<evidence type="ECO:0000313" key="2">
    <source>
        <dbReference type="Proteomes" id="UP001383192"/>
    </source>
</evidence>
<reference evidence="1 2" key="1">
    <citation type="submission" date="2024-01" db="EMBL/GenBank/DDBJ databases">
        <title>A draft genome for a cacao thread blight-causing isolate of Paramarasmius palmivorus.</title>
        <authorList>
            <person name="Baruah I.K."/>
            <person name="Bukari Y."/>
            <person name="Amoako-Attah I."/>
            <person name="Meinhardt L.W."/>
            <person name="Bailey B.A."/>
            <person name="Cohen S.P."/>
        </authorList>
    </citation>
    <scope>NUCLEOTIDE SEQUENCE [LARGE SCALE GENOMIC DNA]</scope>
    <source>
        <strain evidence="1 2">GH-12</strain>
    </source>
</reference>
<dbReference type="Proteomes" id="UP001383192">
    <property type="component" value="Unassembled WGS sequence"/>
</dbReference>
<protein>
    <submittedName>
        <fullName evidence="1">Uncharacterized protein</fullName>
    </submittedName>
</protein>